<dbReference type="EC" id="3.4.17.19" evidence="1"/>
<keyword evidence="1 2" id="KW-0121">Carboxypeptidase</keyword>
<organism evidence="2 3">
    <name type="scientific">Skermanella cutis</name>
    <dbReference type="NCBI Taxonomy" id="2775420"/>
    <lineage>
        <taxon>Bacteria</taxon>
        <taxon>Pseudomonadati</taxon>
        <taxon>Pseudomonadota</taxon>
        <taxon>Alphaproteobacteria</taxon>
        <taxon>Rhodospirillales</taxon>
        <taxon>Azospirillaceae</taxon>
        <taxon>Skermanella</taxon>
    </lineage>
</organism>
<comment type="catalytic activity">
    <reaction evidence="1">
        <text>Release of a C-terminal amino acid with broad specificity, except for -Pro.</text>
        <dbReference type="EC" id="3.4.17.19"/>
    </reaction>
</comment>
<dbReference type="InterPro" id="IPR001333">
    <property type="entry name" value="Peptidase_M32_Taq"/>
</dbReference>
<dbReference type="Gene3D" id="1.10.1370.30">
    <property type="match status" value="1"/>
</dbReference>
<evidence type="ECO:0000313" key="3">
    <source>
        <dbReference type="Proteomes" id="UP000595197"/>
    </source>
</evidence>
<dbReference type="PRINTS" id="PR00998">
    <property type="entry name" value="CRBOXYPTASET"/>
</dbReference>
<comment type="similarity">
    <text evidence="1">Belongs to the peptidase M32 family.</text>
</comment>
<accession>A0ABX7BAI6</accession>
<evidence type="ECO:0000313" key="2">
    <source>
        <dbReference type="EMBL" id="QQP90076.1"/>
    </source>
</evidence>
<dbReference type="GO" id="GO:0004180">
    <property type="term" value="F:carboxypeptidase activity"/>
    <property type="evidence" value="ECO:0007669"/>
    <property type="project" value="UniProtKB-KW"/>
</dbReference>
<dbReference type="Pfam" id="PF02074">
    <property type="entry name" value="Peptidase_M32"/>
    <property type="match status" value="1"/>
</dbReference>
<protein>
    <recommendedName>
        <fullName evidence="1">Metal-dependent carboxypeptidase</fullName>
        <ecNumber evidence="1">3.4.17.19</ecNumber>
    </recommendedName>
</protein>
<dbReference type="EMBL" id="CP067420">
    <property type="protein sequence ID" value="QQP90076.1"/>
    <property type="molecule type" value="Genomic_DNA"/>
</dbReference>
<dbReference type="PANTHER" id="PTHR34217:SF1">
    <property type="entry name" value="CARBOXYPEPTIDASE 1"/>
    <property type="match status" value="1"/>
</dbReference>
<comment type="function">
    <text evidence="1">Broad specificity carboxypetidase that releases amino acids sequentially from the C-terminus, including neutral, aromatic, polar and basic residues.</text>
</comment>
<gene>
    <name evidence="2" type="ORF">IGS68_02030</name>
</gene>
<dbReference type="CDD" id="cd06460">
    <property type="entry name" value="M32_Taq"/>
    <property type="match status" value="1"/>
</dbReference>
<keyword evidence="1" id="KW-0378">Hydrolase</keyword>
<reference evidence="2" key="1">
    <citation type="submission" date="2021-02" db="EMBL/GenBank/DDBJ databases">
        <title>Skermanella TT6 skin isolate.</title>
        <authorList>
            <person name="Lee K."/>
            <person name="Ganzorig M."/>
        </authorList>
    </citation>
    <scope>NUCLEOTIDE SEQUENCE</scope>
    <source>
        <strain evidence="2">TT6</strain>
    </source>
</reference>
<dbReference type="PANTHER" id="PTHR34217">
    <property type="entry name" value="METAL-DEPENDENT CARBOXYPEPTIDASE"/>
    <property type="match status" value="1"/>
</dbReference>
<proteinExistence type="inferred from homology"/>
<keyword evidence="3" id="KW-1185">Reference proteome</keyword>
<keyword evidence="1" id="KW-0482">Metalloprotease</keyword>
<dbReference type="SUPFAM" id="SSF55486">
    <property type="entry name" value="Metalloproteases ('zincins'), catalytic domain"/>
    <property type="match status" value="1"/>
</dbReference>
<dbReference type="Proteomes" id="UP000595197">
    <property type="component" value="Chromosome"/>
</dbReference>
<sequence length="497" mass="55150">MSAYQTLERRFARIAALSDALGILQWDTETLMPPGAADGRAEQLATLKVISHELLTDEDNADLLADAEHQTDLSDWQAANLHEMHRAYLHATAVPTDLVEANSRAVSRCEMVWRDARPAGDFAMLLPSLSEVLNLQRQIADAKAEALGCQPYEALLDTYEPSGNTDTIDRLFADLRGFLPGFLAQVLERQARRPDLLPLRGPFPVETQRALGVRMMQAVGFDFNRGRLDISLHPFCGGATHDVRLTTRYDEADFTKALMGVLHETGHALYEQGRPAEWLGQPVGEARGMSLHESQSLLIEMQACRSRAFLEFAAPVMRESFGGTGPAWDADNLYRLYTRVEPGFIRVDADEVTYPAHILIRYELEKALIAGDMTLKDLPGAWNDGMRDLLGLKVPNDRLGCLQDIHWPGGAWGYFPTYTLGAMTAAQLFDAACRADDAVLPGIAKGDFSPLLSWLRTNIHAKGSLLPADELLKQATGRPLDAGVYQQHLRRRYLEEA</sequence>
<keyword evidence="1" id="KW-0645">Protease</keyword>
<dbReference type="PIRSF" id="PIRSF006615">
    <property type="entry name" value="Zn_crbxpep_Taq"/>
    <property type="match status" value="1"/>
</dbReference>
<dbReference type="RefSeq" id="WP_201076941.1">
    <property type="nucleotide sequence ID" value="NZ_CP067420.1"/>
</dbReference>
<name>A0ABX7BAI6_9PROT</name>
<keyword evidence="1" id="KW-0479">Metal-binding</keyword>
<evidence type="ECO:0000256" key="1">
    <source>
        <dbReference type="PIRNR" id="PIRNR006615"/>
    </source>
</evidence>
<dbReference type="PROSITE" id="PS52034">
    <property type="entry name" value="PEPTIDASE_M32"/>
    <property type="match status" value="1"/>
</dbReference>